<comment type="similarity">
    <text evidence="1">Belongs to the glycosyltransferase 20 family.</text>
</comment>
<dbReference type="Proteomes" id="UP001595904">
    <property type="component" value="Unassembled WGS sequence"/>
</dbReference>
<dbReference type="PANTHER" id="PTHR10788">
    <property type="entry name" value="TREHALOSE-6-PHOSPHATE SYNTHASE"/>
    <property type="match status" value="1"/>
</dbReference>
<keyword evidence="3" id="KW-1185">Reference proteome</keyword>
<organism evidence="2 3">
    <name type="scientific">Steroidobacter flavus</name>
    <dbReference type="NCBI Taxonomy" id="1842136"/>
    <lineage>
        <taxon>Bacteria</taxon>
        <taxon>Pseudomonadati</taxon>
        <taxon>Pseudomonadota</taxon>
        <taxon>Gammaproteobacteria</taxon>
        <taxon>Steroidobacterales</taxon>
        <taxon>Steroidobacteraceae</taxon>
        <taxon>Steroidobacter</taxon>
    </lineage>
</organism>
<dbReference type="RefSeq" id="WP_380597111.1">
    <property type="nucleotide sequence ID" value="NZ_JBHSDU010000003.1"/>
</dbReference>
<evidence type="ECO:0000313" key="3">
    <source>
        <dbReference type="Proteomes" id="UP001595904"/>
    </source>
</evidence>
<gene>
    <name evidence="2" type="ORF">ACFPN2_12935</name>
</gene>
<dbReference type="PANTHER" id="PTHR10788:SF106">
    <property type="entry name" value="BCDNA.GH08860"/>
    <property type="match status" value="1"/>
</dbReference>
<reference evidence="3" key="1">
    <citation type="journal article" date="2019" name="Int. J. Syst. Evol. Microbiol.">
        <title>The Global Catalogue of Microorganisms (GCM) 10K type strain sequencing project: providing services to taxonomists for standard genome sequencing and annotation.</title>
        <authorList>
            <consortium name="The Broad Institute Genomics Platform"/>
            <consortium name="The Broad Institute Genome Sequencing Center for Infectious Disease"/>
            <person name="Wu L."/>
            <person name="Ma J."/>
        </authorList>
    </citation>
    <scope>NUCLEOTIDE SEQUENCE [LARGE SCALE GENOMIC DNA]</scope>
    <source>
        <strain evidence="3">CGMCC 1.10759</strain>
    </source>
</reference>
<name>A0ABV8SQU8_9GAMM</name>
<evidence type="ECO:0000313" key="2">
    <source>
        <dbReference type="EMBL" id="MFC4309988.1"/>
    </source>
</evidence>
<dbReference type="CDD" id="cd03788">
    <property type="entry name" value="GT20_TPS"/>
    <property type="match status" value="1"/>
</dbReference>
<accession>A0ABV8SQU8</accession>
<comment type="caution">
    <text evidence="2">The sequence shown here is derived from an EMBL/GenBank/DDBJ whole genome shotgun (WGS) entry which is preliminary data.</text>
</comment>
<dbReference type="Pfam" id="PF00982">
    <property type="entry name" value="Glyco_transf_20"/>
    <property type="match status" value="1"/>
</dbReference>
<protein>
    <submittedName>
        <fullName evidence="2">Trehalose-6-phosphate synthase</fullName>
    </submittedName>
</protein>
<dbReference type="InterPro" id="IPR001830">
    <property type="entry name" value="Glyco_trans_20"/>
</dbReference>
<sequence length="470" mass="53226">MTRLVCVSNRISLPRKSAAPGGLAVGILSALKRTGGLWFGWGGETIETEPGEPDIHIREGVTYATIELRRTEFELYYNGYSNDVLWPLFHYFSKGMRYSNEQREAYENVNRIFAQKLLPLLQPRDLIWVHDYHLIPLGRRLRELGVQRPLGFFLHIPFPNIEMLRILPCYAELLRDLISYDVVGFQTHNDLRSFHSGIEHLFGAEALRPDGRIRIGDRVIRAEVFPIGVDVAAVENEALEASTTDVVRRMTDSLMGRSLMMGVDRLDYSKGLVERFSAYQQFLETHPENLGRITYIQIAPLSRTDVRAYAEIRQALEQAAGRTNGRFADTDWTPIRYLNRNFPHATLMGFLRAARAGLVTPLRDGMNLVAKEFVAAQDPGDPGVLILSNLAGAARELSAALQVNPYDVRGVSHAMQAALSMPLNERRERHADMMKVLRRNDIAAWTRRFMEALEQTQAPESRVRAIGKAI</sequence>
<proteinExistence type="inferred from homology"/>
<evidence type="ECO:0000256" key="1">
    <source>
        <dbReference type="ARBA" id="ARBA00008799"/>
    </source>
</evidence>
<dbReference type="EMBL" id="JBHSDU010000003">
    <property type="protein sequence ID" value="MFC4309988.1"/>
    <property type="molecule type" value="Genomic_DNA"/>
</dbReference>
<dbReference type="SUPFAM" id="SSF53756">
    <property type="entry name" value="UDP-Glycosyltransferase/glycogen phosphorylase"/>
    <property type="match status" value="1"/>
</dbReference>
<dbReference type="Gene3D" id="3.40.50.2000">
    <property type="entry name" value="Glycogen Phosphorylase B"/>
    <property type="match status" value="2"/>
</dbReference>